<sequence>MSDEPVTMLPANSSPLERGLDLAFAKLLDRIEPPFPQLMNPQDTPVSFLPYLAADRGVLGWSSAASEASKRATVQASWSTKQLAGTEKGMALALKATGFSPKFVPWYEAGAAPYTLVIVATSDANQTPEDYQNLGYRLEDAKAERDQVVIKVEKKIPLEQRLYLAQYLRLASHQAVQPAAVVVEPEAAHLRLATVMHTARIWTVGPLSAVTFPPAKQFFGGVIRTASIIRIEATNG</sequence>
<protein>
    <submittedName>
        <fullName evidence="1">Phage tail protein I</fullName>
    </submittedName>
</protein>
<name>A0ABS9FD64_9PSED</name>
<proteinExistence type="predicted"/>
<dbReference type="EMBL" id="WKED01000055">
    <property type="protein sequence ID" value="MCF5109678.1"/>
    <property type="molecule type" value="Genomic_DNA"/>
</dbReference>
<dbReference type="RefSeq" id="WP_236309817.1">
    <property type="nucleotide sequence ID" value="NZ_WKED01000055.1"/>
</dbReference>
<organism evidence="1 2">
    <name type="scientific">Pseudomonas gessardii</name>
    <dbReference type="NCBI Taxonomy" id="78544"/>
    <lineage>
        <taxon>Bacteria</taxon>
        <taxon>Pseudomonadati</taxon>
        <taxon>Pseudomonadota</taxon>
        <taxon>Gammaproteobacteria</taxon>
        <taxon>Pseudomonadales</taxon>
        <taxon>Pseudomonadaceae</taxon>
        <taxon>Pseudomonas</taxon>
    </lineage>
</organism>
<gene>
    <name evidence="1" type="ORF">GIW56_22880</name>
</gene>
<accession>A0ABS9FD64</accession>
<evidence type="ECO:0000313" key="2">
    <source>
        <dbReference type="Proteomes" id="UP000814003"/>
    </source>
</evidence>
<dbReference type="InterPro" id="IPR006521">
    <property type="entry name" value="Tail_protein_I"/>
</dbReference>
<comment type="caution">
    <text evidence="1">The sequence shown here is derived from an EMBL/GenBank/DDBJ whole genome shotgun (WGS) entry which is preliminary data.</text>
</comment>
<dbReference type="Proteomes" id="UP000814003">
    <property type="component" value="Unassembled WGS sequence"/>
</dbReference>
<evidence type="ECO:0000313" key="1">
    <source>
        <dbReference type="EMBL" id="MCF5109678.1"/>
    </source>
</evidence>
<reference evidence="1 2" key="1">
    <citation type="submission" date="2019-11" db="EMBL/GenBank/DDBJ databases">
        <title>Epiphytic Pseudomonas syringae from cherry orchards.</title>
        <authorList>
            <person name="Hulin M.T."/>
        </authorList>
    </citation>
    <scope>NUCLEOTIDE SEQUENCE [LARGE SCALE GENOMIC DNA]</scope>
    <source>
        <strain evidence="1 2">PA-6-5B</strain>
    </source>
</reference>
<dbReference type="Pfam" id="PF09684">
    <property type="entry name" value="Tail_P2_I"/>
    <property type="match status" value="1"/>
</dbReference>
<dbReference type="NCBIfam" id="TIGR01634">
    <property type="entry name" value="tail_P2_I"/>
    <property type="match status" value="1"/>
</dbReference>
<keyword evidence="2" id="KW-1185">Reference proteome</keyword>